<evidence type="ECO:0000313" key="2">
    <source>
        <dbReference type="EMBL" id="KAL2747215.1"/>
    </source>
</evidence>
<name>A0ABD2CQ25_VESMC</name>
<reference evidence="2 3" key="1">
    <citation type="journal article" date="2024" name="Ann. Entomol. Soc. Am.">
        <title>Genomic analyses of the southern and eastern yellowjacket wasps (Hymenoptera: Vespidae) reveal evolutionary signatures of social life.</title>
        <authorList>
            <person name="Catto M.A."/>
            <person name="Caine P.B."/>
            <person name="Orr S.E."/>
            <person name="Hunt B.G."/>
            <person name="Goodisman M.A.D."/>
        </authorList>
    </citation>
    <scope>NUCLEOTIDE SEQUENCE [LARGE SCALE GENOMIC DNA]</scope>
    <source>
        <strain evidence="2">232</strain>
        <tissue evidence="2">Head and thorax</tissue>
    </source>
</reference>
<sequence>MPTIRYVRKPLPTSPWHVDTRKTDFDASFDRLENHPLTFLPRDHLPTRTDNFWSFCNTDDADGLVCKVIDKKGELGDPLDFEMNREDLAFTIYSLRRPDDEEYEDKEEEEEEEQDEGEEGTSRDTPRRGSRKRWCERSGRSDGRFEGGGESPTDPWEKRKREEGGGRGGGEGGGGGDGGGRGGGGGGGGEEESGGGCRSPDDSLELILRGGFRKGPVTVRFRPHMALALTFRCSGVWDTREKSSFSRLTAKTLILALPHRMGHLPFQ</sequence>
<evidence type="ECO:0000256" key="1">
    <source>
        <dbReference type="SAM" id="MobiDB-lite"/>
    </source>
</evidence>
<feature type="compositionally biased region" description="Basic and acidic residues" evidence="1">
    <location>
        <begin position="120"/>
        <end position="147"/>
    </location>
</feature>
<feature type="region of interest" description="Disordered" evidence="1">
    <location>
        <begin position="95"/>
        <end position="202"/>
    </location>
</feature>
<proteinExistence type="predicted"/>
<comment type="caution">
    <text evidence="2">The sequence shown here is derived from an EMBL/GenBank/DDBJ whole genome shotgun (WGS) entry which is preliminary data.</text>
</comment>
<accession>A0ABD2CQ25</accession>
<dbReference type="Proteomes" id="UP001607303">
    <property type="component" value="Unassembled WGS sequence"/>
</dbReference>
<gene>
    <name evidence="2" type="ORF">V1477_005585</name>
</gene>
<feature type="compositionally biased region" description="Acidic residues" evidence="1">
    <location>
        <begin position="100"/>
        <end position="119"/>
    </location>
</feature>
<organism evidence="2 3">
    <name type="scientific">Vespula maculifrons</name>
    <name type="common">Eastern yellow jacket</name>
    <name type="synonym">Wasp</name>
    <dbReference type="NCBI Taxonomy" id="7453"/>
    <lineage>
        <taxon>Eukaryota</taxon>
        <taxon>Metazoa</taxon>
        <taxon>Ecdysozoa</taxon>
        <taxon>Arthropoda</taxon>
        <taxon>Hexapoda</taxon>
        <taxon>Insecta</taxon>
        <taxon>Pterygota</taxon>
        <taxon>Neoptera</taxon>
        <taxon>Endopterygota</taxon>
        <taxon>Hymenoptera</taxon>
        <taxon>Apocrita</taxon>
        <taxon>Aculeata</taxon>
        <taxon>Vespoidea</taxon>
        <taxon>Vespidae</taxon>
        <taxon>Vespinae</taxon>
        <taxon>Vespula</taxon>
    </lineage>
</organism>
<keyword evidence="3" id="KW-1185">Reference proteome</keyword>
<dbReference type="EMBL" id="JAYRBN010000037">
    <property type="protein sequence ID" value="KAL2747215.1"/>
    <property type="molecule type" value="Genomic_DNA"/>
</dbReference>
<dbReference type="AlphaFoldDB" id="A0ABD2CQ25"/>
<feature type="compositionally biased region" description="Gly residues" evidence="1">
    <location>
        <begin position="166"/>
        <end position="188"/>
    </location>
</feature>
<evidence type="ECO:0000313" key="3">
    <source>
        <dbReference type="Proteomes" id="UP001607303"/>
    </source>
</evidence>
<protein>
    <submittedName>
        <fullName evidence="2">Uncharacterized protein</fullName>
    </submittedName>
</protein>
<feature type="compositionally biased region" description="Basic and acidic residues" evidence="1">
    <location>
        <begin position="155"/>
        <end position="165"/>
    </location>
</feature>